<accession>A0A7Y9ZBZ0</accession>
<name>A0A7Y9ZBZ0_9MICO</name>
<proteinExistence type="predicted"/>
<dbReference type="AlphaFoldDB" id="A0A7Y9ZBZ0"/>
<comment type="caution">
    <text evidence="2">The sequence shown here is derived from an EMBL/GenBank/DDBJ whole genome shotgun (WGS) entry which is preliminary data.</text>
</comment>
<organism evidence="2 3">
    <name type="scientific">Demequina lutea</name>
    <dbReference type="NCBI Taxonomy" id="431489"/>
    <lineage>
        <taxon>Bacteria</taxon>
        <taxon>Bacillati</taxon>
        <taxon>Actinomycetota</taxon>
        <taxon>Actinomycetes</taxon>
        <taxon>Micrococcales</taxon>
        <taxon>Demequinaceae</taxon>
        <taxon>Demequina</taxon>
    </lineage>
</organism>
<reference evidence="2 3" key="1">
    <citation type="submission" date="2020-07" db="EMBL/GenBank/DDBJ databases">
        <title>Sequencing the genomes of 1000 actinobacteria strains.</title>
        <authorList>
            <person name="Klenk H.-P."/>
        </authorList>
    </citation>
    <scope>NUCLEOTIDE SEQUENCE [LARGE SCALE GENOMIC DNA]</scope>
    <source>
        <strain evidence="2 3">DSM 19970</strain>
    </source>
</reference>
<sequence>MSSPRNSGALAAPKNTEGDHLATPSLPDLREWATAEGRAAARSRLGEMGPRPRAREASRALSEVFADDEVAAPRHSERWERNTANQLVRQGFDPEYVAARFSVPLKQKAPAPERTRAAA</sequence>
<evidence type="ECO:0000313" key="2">
    <source>
        <dbReference type="EMBL" id="NYI42050.1"/>
    </source>
</evidence>
<feature type="region of interest" description="Disordered" evidence="1">
    <location>
        <begin position="1"/>
        <end position="60"/>
    </location>
</feature>
<gene>
    <name evidence="2" type="ORF">BKA03_002169</name>
</gene>
<evidence type="ECO:0000256" key="1">
    <source>
        <dbReference type="SAM" id="MobiDB-lite"/>
    </source>
</evidence>
<keyword evidence="3" id="KW-1185">Reference proteome</keyword>
<dbReference type="Proteomes" id="UP000547973">
    <property type="component" value="Unassembled WGS sequence"/>
</dbReference>
<evidence type="ECO:0000313" key="3">
    <source>
        <dbReference type="Proteomes" id="UP000547973"/>
    </source>
</evidence>
<dbReference type="EMBL" id="JACBZO010000001">
    <property type="protein sequence ID" value="NYI42050.1"/>
    <property type="molecule type" value="Genomic_DNA"/>
</dbReference>
<protein>
    <submittedName>
        <fullName evidence="2">Uncharacterized protein</fullName>
    </submittedName>
</protein>